<organism evidence="1 2">
    <name type="scientific">Friedmanniella luteola</name>
    <dbReference type="NCBI Taxonomy" id="546871"/>
    <lineage>
        <taxon>Bacteria</taxon>
        <taxon>Bacillati</taxon>
        <taxon>Actinomycetota</taxon>
        <taxon>Actinomycetes</taxon>
        <taxon>Propionibacteriales</taxon>
        <taxon>Nocardioidaceae</taxon>
        <taxon>Friedmanniella</taxon>
    </lineage>
</organism>
<protein>
    <submittedName>
        <fullName evidence="1">Uncharacterized protein</fullName>
    </submittedName>
</protein>
<proteinExistence type="predicted"/>
<accession>A0A1H1ZU53</accession>
<dbReference type="EMBL" id="LT629749">
    <property type="protein sequence ID" value="SDT37351.1"/>
    <property type="molecule type" value="Genomic_DNA"/>
</dbReference>
<gene>
    <name evidence="1" type="ORF">SAMN04488543_4015</name>
</gene>
<dbReference type="OrthoDB" id="5185582at2"/>
<dbReference type="AlphaFoldDB" id="A0A1H1ZU53"/>
<keyword evidence="2" id="KW-1185">Reference proteome</keyword>
<reference evidence="1 2" key="1">
    <citation type="submission" date="2016-10" db="EMBL/GenBank/DDBJ databases">
        <authorList>
            <person name="de Groot N.N."/>
        </authorList>
    </citation>
    <scope>NUCLEOTIDE SEQUENCE [LARGE SCALE GENOMIC DNA]</scope>
    <source>
        <strain evidence="1 2">DSM 21741</strain>
    </source>
</reference>
<dbReference type="RefSeq" id="WP_157720584.1">
    <property type="nucleotide sequence ID" value="NZ_LT629749.1"/>
</dbReference>
<evidence type="ECO:0000313" key="1">
    <source>
        <dbReference type="EMBL" id="SDT37351.1"/>
    </source>
</evidence>
<sequence length="185" mass="20088">MVRGSTLPPGVRQAVALLWRAPGSRTVRRRAVKALRRNRTARRLAQQIWAVRPARRGVPVDVTAGTLLGGLGTEQLPVVLVVMIGTPAALVEPVVEEVAELQVLTAAFRPVFVLDSPAFGPVRRYGYPVELVTGRVDWTDTATTWEEYLGTRMASICRHFRSTGTVRVGPDGLDAVDRALLGGGR</sequence>
<dbReference type="STRING" id="546871.SAMN04488543_4015"/>
<name>A0A1H1ZU53_9ACTN</name>
<dbReference type="Proteomes" id="UP000199092">
    <property type="component" value="Chromosome I"/>
</dbReference>
<evidence type="ECO:0000313" key="2">
    <source>
        <dbReference type="Proteomes" id="UP000199092"/>
    </source>
</evidence>